<feature type="domain" description="VTT" evidence="7">
    <location>
        <begin position="61"/>
        <end position="177"/>
    </location>
</feature>
<keyword evidence="5 6" id="KW-0472">Membrane</keyword>
<gene>
    <name evidence="8" type="ORF">OJ996_16020</name>
</gene>
<evidence type="ECO:0000313" key="8">
    <source>
        <dbReference type="EMBL" id="MCW1915094.1"/>
    </source>
</evidence>
<dbReference type="InterPro" id="IPR032816">
    <property type="entry name" value="VTT_dom"/>
</dbReference>
<feature type="transmembrane region" description="Helical" evidence="6">
    <location>
        <begin position="182"/>
        <end position="201"/>
    </location>
</feature>
<proteinExistence type="inferred from homology"/>
<feature type="transmembrane region" description="Helical" evidence="6">
    <location>
        <begin position="6"/>
        <end position="23"/>
    </location>
</feature>
<feature type="transmembrane region" description="Helical" evidence="6">
    <location>
        <begin position="72"/>
        <end position="98"/>
    </location>
</feature>
<comment type="caution">
    <text evidence="8">The sequence shown here is derived from an EMBL/GenBank/DDBJ whole genome shotgun (WGS) entry which is preliminary data.</text>
</comment>
<sequence length="207" mass="22008">MRLLLWFIAVSALVIAVWLLWGGHWEQHFTLTGAAEWMKQAGPWAWAAGMGLLAADLVLPIPGTVVMSALGLVYGALLGGFFAAAGSILAGLCGYGLGRLIGEKAARKLLGDRDFERGRLLFSRGGGWVVALSRAIPILPEALSCTAGLVRMPFHRFLAALACGSIPVGFLFAWIGAVGRDAPGWAIAFSIGVPALLWLGARRIKWD</sequence>
<evidence type="ECO:0000256" key="3">
    <source>
        <dbReference type="ARBA" id="ARBA00022692"/>
    </source>
</evidence>
<comment type="subcellular location">
    <subcellularLocation>
        <location evidence="1 6">Cell membrane</location>
        <topology evidence="1 6">Multi-pass membrane protein</topology>
    </subcellularLocation>
</comment>
<protein>
    <recommendedName>
        <fullName evidence="6">TVP38/TMEM64 family membrane protein</fullName>
    </recommendedName>
</protein>
<dbReference type="EMBL" id="JAPDDR010000008">
    <property type="protein sequence ID" value="MCW1915094.1"/>
    <property type="molecule type" value="Genomic_DNA"/>
</dbReference>
<feature type="transmembrane region" description="Helical" evidence="6">
    <location>
        <begin position="157"/>
        <end position="176"/>
    </location>
</feature>
<dbReference type="PANTHER" id="PTHR12677:SF59">
    <property type="entry name" value="GOLGI APPARATUS MEMBRANE PROTEIN TVP38-RELATED"/>
    <property type="match status" value="1"/>
</dbReference>
<keyword evidence="4 6" id="KW-1133">Transmembrane helix</keyword>
<reference evidence="8" key="1">
    <citation type="submission" date="2022-10" db="EMBL/GenBank/DDBJ databases">
        <title>Luteolibacter sp. GHJ8, whole genome shotgun sequencing project.</title>
        <authorList>
            <person name="Zhao G."/>
            <person name="Shen L."/>
        </authorList>
    </citation>
    <scope>NUCLEOTIDE SEQUENCE</scope>
    <source>
        <strain evidence="8">GHJ8</strain>
    </source>
</reference>
<dbReference type="InterPro" id="IPR015414">
    <property type="entry name" value="TMEM64"/>
</dbReference>
<dbReference type="Proteomes" id="UP001165653">
    <property type="component" value="Unassembled WGS sequence"/>
</dbReference>
<dbReference type="PANTHER" id="PTHR12677">
    <property type="entry name" value="GOLGI APPARATUS MEMBRANE PROTEIN TVP38-RELATED"/>
    <property type="match status" value="1"/>
</dbReference>
<feature type="transmembrane region" description="Helical" evidence="6">
    <location>
        <begin position="44"/>
        <end position="66"/>
    </location>
</feature>
<dbReference type="Pfam" id="PF09335">
    <property type="entry name" value="VTT_dom"/>
    <property type="match status" value="1"/>
</dbReference>
<dbReference type="RefSeq" id="WP_264514634.1">
    <property type="nucleotide sequence ID" value="NZ_JAPDDR010000008.1"/>
</dbReference>
<name>A0ABT3G5F3_9BACT</name>
<evidence type="ECO:0000256" key="2">
    <source>
        <dbReference type="ARBA" id="ARBA00022475"/>
    </source>
</evidence>
<organism evidence="8 9">
    <name type="scientific">Luteolibacter rhizosphaerae</name>
    <dbReference type="NCBI Taxonomy" id="2989719"/>
    <lineage>
        <taxon>Bacteria</taxon>
        <taxon>Pseudomonadati</taxon>
        <taxon>Verrucomicrobiota</taxon>
        <taxon>Verrucomicrobiia</taxon>
        <taxon>Verrucomicrobiales</taxon>
        <taxon>Verrucomicrobiaceae</taxon>
        <taxon>Luteolibacter</taxon>
    </lineage>
</organism>
<evidence type="ECO:0000259" key="7">
    <source>
        <dbReference type="Pfam" id="PF09335"/>
    </source>
</evidence>
<evidence type="ECO:0000256" key="4">
    <source>
        <dbReference type="ARBA" id="ARBA00022989"/>
    </source>
</evidence>
<comment type="similarity">
    <text evidence="6">Belongs to the TVP38/TMEM64 family.</text>
</comment>
<keyword evidence="2 6" id="KW-1003">Cell membrane</keyword>
<evidence type="ECO:0000256" key="5">
    <source>
        <dbReference type="ARBA" id="ARBA00023136"/>
    </source>
</evidence>
<keyword evidence="3 6" id="KW-0812">Transmembrane</keyword>
<accession>A0ABT3G5F3</accession>
<evidence type="ECO:0000313" key="9">
    <source>
        <dbReference type="Proteomes" id="UP001165653"/>
    </source>
</evidence>
<keyword evidence="9" id="KW-1185">Reference proteome</keyword>
<evidence type="ECO:0000256" key="1">
    <source>
        <dbReference type="ARBA" id="ARBA00004651"/>
    </source>
</evidence>
<evidence type="ECO:0000256" key="6">
    <source>
        <dbReference type="RuleBase" id="RU366058"/>
    </source>
</evidence>